<protein>
    <submittedName>
        <fullName evidence="1">Uncharacterized protein</fullName>
    </submittedName>
</protein>
<organism evidence="1 2">
    <name type="scientific">Populus alba x Populus x berolinensis</name>
    <dbReference type="NCBI Taxonomy" id="444605"/>
    <lineage>
        <taxon>Eukaryota</taxon>
        <taxon>Viridiplantae</taxon>
        <taxon>Streptophyta</taxon>
        <taxon>Embryophyta</taxon>
        <taxon>Tracheophyta</taxon>
        <taxon>Spermatophyta</taxon>
        <taxon>Magnoliopsida</taxon>
        <taxon>eudicotyledons</taxon>
        <taxon>Gunneridae</taxon>
        <taxon>Pentapetalae</taxon>
        <taxon>rosids</taxon>
        <taxon>fabids</taxon>
        <taxon>Malpighiales</taxon>
        <taxon>Salicaceae</taxon>
        <taxon>Saliceae</taxon>
        <taxon>Populus</taxon>
    </lineage>
</organism>
<comment type="caution">
    <text evidence="1">The sequence shown here is derived from an EMBL/GenBank/DDBJ whole genome shotgun (WGS) entry which is preliminary data.</text>
</comment>
<name>A0AAD6QEH2_9ROSI</name>
<sequence length="89" mass="10135">MLGSSIIDETRGQMLKINSKFKEQIKEHQRGVNRYVVNITVVISKHMIYQLLILNLAGLTNDLLRSTNRSKLPLIFSMILHNQQLASGT</sequence>
<dbReference type="AlphaFoldDB" id="A0AAD6QEH2"/>
<evidence type="ECO:0000313" key="2">
    <source>
        <dbReference type="Proteomes" id="UP001164929"/>
    </source>
</evidence>
<gene>
    <name evidence="1" type="ORF">NC653_021137</name>
</gene>
<dbReference type="EMBL" id="JAQIZT010000008">
    <property type="protein sequence ID" value="KAJ6988115.1"/>
    <property type="molecule type" value="Genomic_DNA"/>
</dbReference>
<proteinExistence type="predicted"/>
<dbReference type="Proteomes" id="UP001164929">
    <property type="component" value="Chromosome 8"/>
</dbReference>
<reference evidence="1" key="1">
    <citation type="journal article" date="2023" name="Mol. Ecol. Resour.">
        <title>Chromosome-level genome assembly of a triploid poplar Populus alba 'Berolinensis'.</title>
        <authorList>
            <person name="Chen S."/>
            <person name="Yu Y."/>
            <person name="Wang X."/>
            <person name="Wang S."/>
            <person name="Zhang T."/>
            <person name="Zhou Y."/>
            <person name="He R."/>
            <person name="Meng N."/>
            <person name="Wang Y."/>
            <person name="Liu W."/>
            <person name="Liu Z."/>
            <person name="Liu J."/>
            <person name="Guo Q."/>
            <person name="Huang H."/>
            <person name="Sederoff R.R."/>
            <person name="Wang G."/>
            <person name="Qu G."/>
            <person name="Chen S."/>
        </authorList>
    </citation>
    <scope>NUCLEOTIDE SEQUENCE</scope>
    <source>
        <strain evidence="1">SC-2020</strain>
    </source>
</reference>
<keyword evidence="2" id="KW-1185">Reference proteome</keyword>
<accession>A0AAD6QEH2</accession>
<evidence type="ECO:0000313" key="1">
    <source>
        <dbReference type="EMBL" id="KAJ6988115.1"/>
    </source>
</evidence>